<dbReference type="EnsemblPlants" id="AES95869">
    <property type="protein sequence ID" value="AES95869"/>
    <property type="gene ID" value="MTR_5g030460"/>
</dbReference>
<evidence type="ECO:0000313" key="2">
    <source>
        <dbReference type="EnsemblPlants" id="AES95869"/>
    </source>
</evidence>
<reference evidence="2" key="3">
    <citation type="submission" date="2015-04" db="UniProtKB">
        <authorList>
            <consortium name="EnsemblPlants"/>
        </authorList>
    </citation>
    <scope>IDENTIFICATION</scope>
    <source>
        <strain evidence="2">cv. Jemalong A17</strain>
    </source>
</reference>
<dbReference type="AlphaFoldDB" id="G7KF34"/>
<proteinExistence type="predicted"/>
<dbReference type="HOGENOM" id="CLU_2708561_0_0_1"/>
<keyword evidence="3" id="KW-1185">Reference proteome</keyword>
<dbReference type="PaxDb" id="3880-AES95869"/>
<sequence length="73" mass="8195">MGCKHAPELRVYEQCPDLDSLLLADVMGITTSKVEEDVICFGETEIADEEIGVGDEEEKNRSMKKVLFLNFKS</sequence>
<evidence type="ECO:0000313" key="1">
    <source>
        <dbReference type="EMBL" id="AES95869.1"/>
    </source>
</evidence>
<reference evidence="1 3" key="2">
    <citation type="journal article" date="2014" name="BMC Genomics">
        <title>An improved genome release (version Mt4.0) for the model legume Medicago truncatula.</title>
        <authorList>
            <person name="Tang H."/>
            <person name="Krishnakumar V."/>
            <person name="Bidwell S."/>
            <person name="Rosen B."/>
            <person name="Chan A."/>
            <person name="Zhou S."/>
            <person name="Gentzbittel L."/>
            <person name="Childs K.L."/>
            <person name="Yandell M."/>
            <person name="Gundlach H."/>
            <person name="Mayer K.F."/>
            <person name="Schwartz D.C."/>
            <person name="Town C.D."/>
        </authorList>
    </citation>
    <scope>GENOME REANNOTATION</scope>
    <source>
        <strain evidence="2 3">cv. Jemalong A17</strain>
    </source>
</reference>
<protein>
    <submittedName>
        <fullName evidence="1 2">Uncharacterized protein</fullName>
    </submittedName>
</protein>
<accession>G7KF34</accession>
<dbReference type="Proteomes" id="UP000002051">
    <property type="component" value="Chromosome 5"/>
</dbReference>
<name>G7KF34_MEDTR</name>
<gene>
    <name evidence="1" type="ordered locus">MTR_5g030460</name>
</gene>
<evidence type="ECO:0000313" key="3">
    <source>
        <dbReference type="Proteomes" id="UP000002051"/>
    </source>
</evidence>
<dbReference type="EMBL" id="CM001221">
    <property type="protein sequence ID" value="AES95869.1"/>
    <property type="molecule type" value="Genomic_DNA"/>
</dbReference>
<reference evidence="1 3" key="1">
    <citation type="journal article" date="2011" name="Nature">
        <title>The Medicago genome provides insight into the evolution of rhizobial symbioses.</title>
        <authorList>
            <person name="Young N.D."/>
            <person name="Debelle F."/>
            <person name="Oldroyd G.E."/>
            <person name="Geurts R."/>
            <person name="Cannon S.B."/>
            <person name="Udvardi M.K."/>
            <person name="Benedito V.A."/>
            <person name="Mayer K.F."/>
            <person name="Gouzy J."/>
            <person name="Schoof H."/>
            <person name="Van de Peer Y."/>
            <person name="Proost S."/>
            <person name="Cook D.R."/>
            <person name="Meyers B.C."/>
            <person name="Spannagl M."/>
            <person name="Cheung F."/>
            <person name="De Mita S."/>
            <person name="Krishnakumar V."/>
            <person name="Gundlach H."/>
            <person name="Zhou S."/>
            <person name="Mudge J."/>
            <person name="Bharti A.K."/>
            <person name="Murray J.D."/>
            <person name="Naoumkina M.A."/>
            <person name="Rosen B."/>
            <person name="Silverstein K.A."/>
            <person name="Tang H."/>
            <person name="Rombauts S."/>
            <person name="Zhao P.X."/>
            <person name="Zhou P."/>
            <person name="Barbe V."/>
            <person name="Bardou P."/>
            <person name="Bechner M."/>
            <person name="Bellec A."/>
            <person name="Berger A."/>
            <person name="Berges H."/>
            <person name="Bidwell S."/>
            <person name="Bisseling T."/>
            <person name="Choisne N."/>
            <person name="Couloux A."/>
            <person name="Denny R."/>
            <person name="Deshpande S."/>
            <person name="Dai X."/>
            <person name="Doyle J.J."/>
            <person name="Dudez A.M."/>
            <person name="Farmer A.D."/>
            <person name="Fouteau S."/>
            <person name="Franken C."/>
            <person name="Gibelin C."/>
            <person name="Gish J."/>
            <person name="Goldstein S."/>
            <person name="Gonzalez A.J."/>
            <person name="Green P.J."/>
            <person name="Hallab A."/>
            <person name="Hartog M."/>
            <person name="Hua A."/>
            <person name="Humphray S.J."/>
            <person name="Jeong D.H."/>
            <person name="Jing Y."/>
            <person name="Jocker A."/>
            <person name="Kenton S.M."/>
            <person name="Kim D.J."/>
            <person name="Klee K."/>
            <person name="Lai H."/>
            <person name="Lang C."/>
            <person name="Lin S."/>
            <person name="Macmil S.L."/>
            <person name="Magdelenat G."/>
            <person name="Matthews L."/>
            <person name="McCorrison J."/>
            <person name="Monaghan E.L."/>
            <person name="Mun J.H."/>
            <person name="Najar F.Z."/>
            <person name="Nicholson C."/>
            <person name="Noirot C."/>
            <person name="O'Bleness M."/>
            <person name="Paule C.R."/>
            <person name="Poulain J."/>
            <person name="Prion F."/>
            <person name="Qin B."/>
            <person name="Qu C."/>
            <person name="Retzel E.F."/>
            <person name="Riddle C."/>
            <person name="Sallet E."/>
            <person name="Samain S."/>
            <person name="Samson N."/>
            <person name="Sanders I."/>
            <person name="Saurat O."/>
            <person name="Scarpelli C."/>
            <person name="Schiex T."/>
            <person name="Segurens B."/>
            <person name="Severin A.J."/>
            <person name="Sherrier D.J."/>
            <person name="Shi R."/>
            <person name="Sims S."/>
            <person name="Singer S.R."/>
            <person name="Sinharoy S."/>
            <person name="Sterck L."/>
            <person name="Viollet A."/>
            <person name="Wang B.B."/>
            <person name="Wang K."/>
            <person name="Wang M."/>
            <person name="Wang X."/>
            <person name="Warfsmann J."/>
            <person name="Weissenbach J."/>
            <person name="White D.D."/>
            <person name="White J.D."/>
            <person name="Wiley G.B."/>
            <person name="Wincker P."/>
            <person name="Xing Y."/>
            <person name="Yang L."/>
            <person name="Yao Z."/>
            <person name="Ying F."/>
            <person name="Zhai J."/>
            <person name="Zhou L."/>
            <person name="Zuber A."/>
            <person name="Denarie J."/>
            <person name="Dixon R.A."/>
            <person name="May G.D."/>
            <person name="Schwartz D.C."/>
            <person name="Rogers J."/>
            <person name="Quetier F."/>
            <person name="Town C.D."/>
            <person name="Roe B.A."/>
        </authorList>
    </citation>
    <scope>NUCLEOTIDE SEQUENCE [LARGE SCALE GENOMIC DNA]</scope>
    <source>
        <strain evidence="1">A17</strain>
        <strain evidence="2 3">cv. Jemalong A17</strain>
    </source>
</reference>
<organism evidence="1 3">
    <name type="scientific">Medicago truncatula</name>
    <name type="common">Barrel medic</name>
    <name type="synonym">Medicago tribuloides</name>
    <dbReference type="NCBI Taxonomy" id="3880"/>
    <lineage>
        <taxon>Eukaryota</taxon>
        <taxon>Viridiplantae</taxon>
        <taxon>Streptophyta</taxon>
        <taxon>Embryophyta</taxon>
        <taxon>Tracheophyta</taxon>
        <taxon>Spermatophyta</taxon>
        <taxon>Magnoliopsida</taxon>
        <taxon>eudicotyledons</taxon>
        <taxon>Gunneridae</taxon>
        <taxon>Pentapetalae</taxon>
        <taxon>rosids</taxon>
        <taxon>fabids</taxon>
        <taxon>Fabales</taxon>
        <taxon>Fabaceae</taxon>
        <taxon>Papilionoideae</taxon>
        <taxon>50 kb inversion clade</taxon>
        <taxon>NPAAA clade</taxon>
        <taxon>Hologalegina</taxon>
        <taxon>IRL clade</taxon>
        <taxon>Trifolieae</taxon>
        <taxon>Medicago</taxon>
    </lineage>
</organism>